<dbReference type="GO" id="GO:0004674">
    <property type="term" value="F:protein serine/threonine kinase activity"/>
    <property type="evidence" value="ECO:0007669"/>
    <property type="project" value="UniProtKB-KW"/>
</dbReference>
<feature type="transmembrane region" description="Helical" evidence="16">
    <location>
        <begin position="272"/>
        <end position="294"/>
    </location>
</feature>
<protein>
    <recommendedName>
        <fullName evidence="2">non-specific serine/threonine protein kinase</fullName>
        <ecNumber evidence="2">2.7.11.1</ecNumber>
    </recommendedName>
</protein>
<dbReference type="EC" id="2.7.11.1" evidence="2"/>
<evidence type="ECO:0000313" key="20">
    <source>
        <dbReference type="RefSeq" id="XP_022771995.1"/>
    </source>
</evidence>
<keyword evidence="12" id="KW-0325">Glycoprotein</keyword>
<organism evidence="19 20">
    <name type="scientific">Durio zibethinus</name>
    <name type="common">Durian</name>
    <dbReference type="NCBI Taxonomy" id="66656"/>
    <lineage>
        <taxon>Eukaryota</taxon>
        <taxon>Viridiplantae</taxon>
        <taxon>Streptophyta</taxon>
        <taxon>Embryophyta</taxon>
        <taxon>Tracheophyta</taxon>
        <taxon>Spermatophyta</taxon>
        <taxon>Magnoliopsida</taxon>
        <taxon>eudicotyledons</taxon>
        <taxon>Gunneridae</taxon>
        <taxon>Pentapetalae</taxon>
        <taxon>rosids</taxon>
        <taxon>malvids</taxon>
        <taxon>Malvales</taxon>
        <taxon>Malvaceae</taxon>
        <taxon>Helicteroideae</taxon>
        <taxon>Durio</taxon>
    </lineage>
</organism>
<keyword evidence="5 16" id="KW-0812">Transmembrane</keyword>
<feature type="chain" id="PRO_5027769448" description="non-specific serine/threonine protein kinase" evidence="17">
    <location>
        <begin position="31"/>
        <end position="647"/>
    </location>
</feature>
<dbReference type="GO" id="GO:0005524">
    <property type="term" value="F:ATP binding"/>
    <property type="evidence" value="ECO:0007669"/>
    <property type="project" value="UniProtKB-UniRule"/>
</dbReference>
<gene>
    <name evidence="20" type="primary">LOC111314669</name>
</gene>
<name>A0A6P6B4K5_DURZI</name>
<dbReference type="Pfam" id="PF14380">
    <property type="entry name" value="WAK_assoc"/>
    <property type="match status" value="1"/>
</dbReference>
<comment type="catalytic activity">
    <reaction evidence="14">
        <text>L-seryl-[protein] + ATP = O-phospho-L-seryl-[protein] + ADP + H(+)</text>
        <dbReference type="Rhea" id="RHEA:17989"/>
        <dbReference type="Rhea" id="RHEA-COMP:9863"/>
        <dbReference type="Rhea" id="RHEA-COMP:11604"/>
        <dbReference type="ChEBI" id="CHEBI:15378"/>
        <dbReference type="ChEBI" id="CHEBI:29999"/>
        <dbReference type="ChEBI" id="CHEBI:30616"/>
        <dbReference type="ChEBI" id="CHEBI:83421"/>
        <dbReference type="ChEBI" id="CHEBI:456216"/>
        <dbReference type="EC" id="2.7.11.1"/>
    </reaction>
</comment>
<keyword evidence="4" id="KW-0808">Transferase</keyword>
<keyword evidence="7 15" id="KW-0547">Nucleotide-binding</keyword>
<dbReference type="CDD" id="cd14066">
    <property type="entry name" value="STKc_IRAK"/>
    <property type="match status" value="1"/>
</dbReference>
<dbReference type="GO" id="GO:0016020">
    <property type="term" value="C:membrane"/>
    <property type="evidence" value="ECO:0007669"/>
    <property type="project" value="UniProtKB-SubCell"/>
</dbReference>
<evidence type="ECO:0000256" key="8">
    <source>
        <dbReference type="ARBA" id="ARBA00022777"/>
    </source>
</evidence>
<evidence type="ECO:0000256" key="9">
    <source>
        <dbReference type="ARBA" id="ARBA00022840"/>
    </source>
</evidence>
<evidence type="ECO:0000313" key="19">
    <source>
        <dbReference type="Proteomes" id="UP000515121"/>
    </source>
</evidence>
<evidence type="ECO:0000256" key="13">
    <source>
        <dbReference type="ARBA" id="ARBA00047899"/>
    </source>
</evidence>
<dbReference type="SMART" id="SM00220">
    <property type="entry name" value="S_TKc"/>
    <property type="match status" value="1"/>
</dbReference>
<dbReference type="Gene3D" id="1.10.510.10">
    <property type="entry name" value="Transferase(Phosphotransferase) domain 1"/>
    <property type="match status" value="1"/>
</dbReference>
<keyword evidence="6 17" id="KW-0732">Signal</keyword>
<dbReference type="InterPro" id="IPR008271">
    <property type="entry name" value="Ser/Thr_kinase_AS"/>
</dbReference>
<evidence type="ECO:0000256" key="2">
    <source>
        <dbReference type="ARBA" id="ARBA00012513"/>
    </source>
</evidence>
<keyword evidence="3" id="KW-0723">Serine/threonine-protein kinase</keyword>
<evidence type="ECO:0000256" key="5">
    <source>
        <dbReference type="ARBA" id="ARBA00022692"/>
    </source>
</evidence>
<sequence>MNPRRFPSSLFPLLIIFVFQVKLGIPQSLGYPDRYTECRNPQFKCGNISAGYPFSGDGIPSFCGHPGLQLDCENDTPTIEIVNVKYQVLAIHTESQTIRIARQDFIKNNLCDPEFPNSILDNKLFDFIHAPGFAHVTLLYDCLHVIQTNLGHFNCSVNRKNYRNVWVVPAEFNSSVPCSANVTVPVLRSPLAKNFDYLLLLGELNEGFEVKWKLDSIACSKCIGTGGACGFGFNSQTICLCPNATNPWAEIPECPHGKGFNSGSNSNKKLKLIIGLAVAVTIAMVCTICFIVLIRFKGESLSTRNSIHLWQRNMNNNVSVEAFIKEFGSLAPKRYFYTDIKKMTNKFKDKLGQGGYGHVYKGKLPDGRLVAVKVLSETKGNGEEFMNEVASIGRTSHVNIVTLLGFCYDKSKRALVYEFMPHGSLDKFIYNQGSQDQSRRLEWKTLYDIALGIARGLEYLHQGCNTRILHFDIKPHNILLDEDFFPKISDFGLSRLCERKESIISMTGARGTAGYIAPEVFCRNFGRVSYKSDVYSYGMMVLEMVGGRKNIDVEVSQSSEIYFPSWIYKHLDQAMNLSLDGVTTEEEEEITRRLIVVSLWCIQTNPTDRPSMTKVLEMFQGSLQLLVMPPAPFISSPARSPETASTT</sequence>
<dbReference type="Proteomes" id="UP000515121">
    <property type="component" value="Unplaced"/>
</dbReference>
<feature type="domain" description="Protein kinase" evidence="18">
    <location>
        <begin position="345"/>
        <end position="634"/>
    </location>
</feature>
<dbReference type="InterPro" id="IPR000719">
    <property type="entry name" value="Prot_kinase_dom"/>
</dbReference>
<evidence type="ECO:0000259" key="18">
    <source>
        <dbReference type="PROSITE" id="PS50011"/>
    </source>
</evidence>
<keyword evidence="10 16" id="KW-1133">Transmembrane helix</keyword>
<dbReference type="FunFam" id="1.10.510.10:FF:000590">
    <property type="entry name" value="PR5-like receptor kinase"/>
    <property type="match status" value="1"/>
</dbReference>
<dbReference type="InterPro" id="IPR011009">
    <property type="entry name" value="Kinase-like_dom_sf"/>
</dbReference>
<dbReference type="SUPFAM" id="SSF56112">
    <property type="entry name" value="Protein kinase-like (PK-like)"/>
    <property type="match status" value="1"/>
</dbReference>
<evidence type="ECO:0000256" key="16">
    <source>
        <dbReference type="SAM" id="Phobius"/>
    </source>
</evidence>
<dbReference type="Pfam" id="PF00069">
    <property type="entry name" value="Pkinase"/>
    <property type="match status" value="1"/>
</dbReference>
<dbReference type="InterPro" id="IPR025287">
    <property type="entry name" value="WAK_GUB"/>
</dbReference>
<dbReference type="Gene3D" id="3.30.200.20">
    <property type="entry name" value="Phosphorylase Kinase, domain 1"/>
    <property type="match status" value="1"/>
</dbReference>
<dbReference type="InterPro" id="IPR017441">
    <property type="entry name" value="Protein_kinase_ATP_BS"/>
</dbReference>
<dbReference type="PROSITE" id="PS50011">
    <property type="entry name" value="PROTEIN_KINASE_DOM"/>
    <property type="match status" value="1"/>
</dbReference>
<dbReference type="RefSeq" id="XP_022771995.1">
    <property type="nucleotide sequence ID" value="XM_022916260.1"/>
</dbReference>
<evidence type="ECO:0000256" key="12">
    <source>
        <dbReference type="ARBA" id="ARBA00023180"/>
    </source>
</evidence>
<dbReference type="PROSITE" id="PS00107">
    <property type="entry name" value="PROTEIN_KINASE_ATP"/>
    <property type="match status" value="1"/>
</dbReference>
<feature type="binding site" evidence="15">
    <location>
        <position position="373"/>
    </location>
    <ligand>
        <name>ATP</name>
        <dbReference type="ChEBI" id="CHEBI:30616"/>
    </ligand>
</feature>
<proteinExistence type="predicted"/>
<keyword evidence="11 16" id="KW-0472">Membrane</keyword>
<dbReference type="Pfam" id="PF13947">
    <property type="entry name" value="GUB_WAK_bind"/>
    <property type="match status" value="1"/>
</dbReference>
<evidence type="ECO:0000256" key="1">
    <source>
        <dbReference type="ARBA" id="ARBA00004479"/>
    </source>
</evidence>
<dbReference type="InterPro" id="IPR032872">
    <property type="entry name" value="WAK_assoc_C"/>
</dbReference>
<evidence type="ECO:0000256" key="6">
    <source>
        <dbReference type="ARBA" id="ARBA00022729"/>
    </source>
</evidence>
<dbReference type="FunFam" id="3.30.200.20:FF:000178">
    <property type="entry name" value="serine/threonine-protein kinase PBS1-like"/>
    <property type="match status" value="1"/>
</dbReference>
<evidence type="ECO:0000256" key="14">
    <source>
        <dbReference type="ARBA" id="ARBA00048679"/>
    </source>
</evidence>
<evidence type="ECO:0000256" key="17">
    <source>
        <dbReference type="SAM" id="SignalP"/>
    </source>
</evidence>
<evidence type="ECO:0000256" key="4">
    <source>
        <dbReference type="ARBA" id="ARBA00022679"/>
    </source>
</evidence>
<dbReference type="AlphaFoldDB" id="A0A6P6B4K5"/>
<dbReference type="GeneID" id="111314669"/>
<comment type="catalytic activity">
    <reaction evidence="13">
        <text>L-threonyl-[protein] + ATP = O-phospho-L-threonyl-[protein] + ADP + H(+)</text>
        <dbReference type="Rhea" id="RHEA:46608"/>
        <dbReference type="Rhea" id="RHEA-COMP:11060"/>
        <dbReference type="Rhea" id="RHEA-COMP:11605"/>
        <dbReference type="ChEBI" id="CHEBI:15378"/>
        <dbReference type="ChEBI" id="CHEBI:30013"/>
        <dbReference type="ChEBI" id="CHEBI:30616"/>
        <dbReference type="ChEBI" id="CHEBI:61977"/>
        <dbReference type="ChEBI" id="CHEBI:456216"/>
        <dbReference type="EC" id="2.7.11.1"/>
    </reaction>
</comment>
<dbReference type="PANTHER" id="PTHR27009">
    <property type="entry name" value="RUST RESISTANCE KINASE LR10-RELATED"/>
    <property type="match status" value="1"/>
</dbReference>
<keyword evidence="9 15" id="KW-0067">ATP-binding</keyword>
<reference evidence="20" key="1">
    <citation type="submission" date="2025-08" db="UniProtKB">
        <authorList>
            <consortium name="RefSeq"/>
        </authorList>
    </citation>
    <scope>IDENTIFICATION</scope>
    <source>
        <tissue evidence="20">Fruit stalk</tissue>
    </source>
</reference>
<comment type="subcellular location">
    <subcellularLocation>
        <location evidence="1">Membrane</location>
        <topology evidence="1">Single-pass type I membrane protein</topology>
    </subcellularLocation>
</comment>
<keyword evidence="19" id="KW-1185">Reference proteome</keyword>
<accession>A0A6P6B4K5</accession>
<dbReference type="PROSITE" id="PS00108">
    <property type="entry name" value="PROTEIN_KINASE_ST"/>
    <property type="match status" value="1"/>
</dbReference>
<feature type="signal peptide" evidence="17">
    <location>
        <begin position="1"/>
        <end position="30"/>
    </location>
</feature>
<keyword evidence="8" id="KW-0418">Kinase</keyword>
<dbReference type="InterPro" id="IPR045874">
    <property type="entry name" value="LRK10/LRL21-25-like"/>
</dbReference>
<evidence type="ECO:0000256" key="15">
    <source>
        <dbReference type="PROSITE-ProRule" id="PRU10141"/>
    </source>
</evidence>
<evidence type="ECO:0000256" key="11">
    <source>
        <dbReference type="ARBA" id="ARBA00023136"/>
    </source>
</evidence>
<evidence type="ECO:0000256" key="3">
    <source>
        <dbReference type="ARBA" id="ARBA00022527"/>
    </source>
</evidence>
<dbReference type="KEGG" id="dzi:111314669"/>
<evidence type="ECO:0000256" key="7">
    <source>
        <dbReference type="ARBA" id="ARBA00022741"/>
    </source>
</evidence>
<dbReference type="GO" id="GO:0030247">
    <property type="term" value="F:polysaccharide binding"/>
    <property type="evidence" value="ECO:0007669"/>
    <property type="project" value="InterPro"/>
</dbReference>
<evidence type="ECO:0000256" key="10">
    <source>
        <dbReference type="ARBA" id="ARBA00022989"/>
    </source>
</evidence>
<dbReference type="OrthoDB" id="4062651at2759"/>